<feature type="non-terminal residue" evidence="1">
    <location>
        <position position="124"/>
    </location>
</feature>
<dbReference type="EMBL" id="JAHLQT010014112">
    <property type="protein sequence ID" value="KAG7170440.1"/>
    <property type="molecule type" value="Genomic_DNA"/>
</dbReference>
<proteinExistence type="predicted"/>
<sequence length="124" mass="13686">GVALVVLLAPSSHSSLKVLYLVFRSTAECLFRVHFVALAATTFHESTSTSPSFTTLAKVFFSSKTSFKAKFSPLRLWTSFSTFSSRSCKARQSWRTREVVEYSSAAAMSLYHSLTLTGTQVRTG</sequence>
<dbReference type="Proteomes" id="UP000747542">
    <property type="component" value="Unassembled WGS sequence"/>
</dbReference>
<comment type="caution">
    <text evidence="1">The sequence shown here is derived from an EMBL/GenBank/DDBJ whole genome shotgun (WGS) entry which is preliminary data.</text>
</comment>
<keyword evidence="2" id="KW-1185">Reference proteome</keyword>
<organism evidence="1 2">
    <name type="scientific">Homarus americanus</name>
    <name type="common">American lobster</name>
    <dbReference type="NCBI Taxonomy" id="6706"/>
    <lineage>
        <taxon>Eukaryota</taxon>
        <taxon>Metazoa</taxon>
        <taxon>Ecdysozoa</taxon>
        <taxon>Arthropoda</taxon>
        <taxon>Crustacea</taxon>
        <taxon>Multicrustacea</taxon>
        <taxon>Malacostraca</taxon>
        <taxon>Eumalacostraca</taxon>
        <taxon>Eucarida</taxon>
        <taxon>Decapoda</taxon>
        <taxon>Pleocyemata</taxon>
        <taxon>Astacidea</taxon>
        <taxon>Nephropoidea</taxon>
        <taxon>Nephropidae</taxon>
        <taxon>Homarus</taxon>
    </lineage>
</organism>
<dbReference type="AlphaFoldDB" id="A0A8J5KH37"/>
<name>A0A8J5KH37_HOMAM</name>
<feature type="non-terminal residue" evidence="1">
    <location>
        <position position="1"/>
    </location>
</feature>
<evidence type="ECO:0000313" key="2">
    <source>
        <dbReference type="Proteomes" id="UP000747542"/>
    </source>
</evidence>
<reference evidence="1" key="1">
    <citation type="journal article" date="2021" name="Sci. Adv.">
        <title>The American lobster genome reveals insights on longevity, neural, and immune adaptations.</title>
        <authorList>
            <person name="Polinski J.M."/>
            <person name="Zimin A.V."/>
            <person name="Clark K.F."/>
            <person name="Kohn A.B."/>
            <person name="Sadowski N."/>
            <person name="Timp W."/>
            <person name="Ptitsyn A."/>
            <person name="Khanna P."/>
            <person name="Romanova D.Y."/>
            <person name="Williams P."/>
            <person name="Greenwood S.J."/>
            <person name="Moroz L.L."/>
            <person name="Walt D.R."/>
            <person name="Bodnar A.G."/>
        </authorList>
    </citation>
    <scope>NUCLEOTIDE SEQUENCE</scope>
    <source>
        <strain evidence="1">GMGI-L3</strain>
    </source>
</reference>
<gene>
    <name evidence="1" type="ORF">Hamer_G031521</name>
</gene>
<evidence type="ECO:0000313" key="1">
    <source>
        <dbReference type="EMBL" id="KAG7170440.1"/>
    </source>
</evidence>
<protein>
    <submittedName>
        <fullName evidence="1">Uncharacterized protein</fullName>
    </submittedName>
</protein>
<accession>A0A8J5KH37</accession>